<keyword evidence="2" id="KW-0813">Transport</keyword>
<dbReference type="InterPro" id="IPR036942">
    <property type="entry name" value="Beta-barrel_TonB_sf"/>
</dbReference>
<sequence length="1003" mass="109404">MKQDLIRKRTPVRSLLSGALVSCLALGTSQLAYAQSTAATLRGQVGGAGEGTTVTVTNTATGLARTARVGADGNYIVGGLPPGPYKVDVVADGQASSKELTLQVGQTATLNLEAAATAAVTPQGDAQNLDAVKVTAPPVIAETKTSEVATYVSQAQIRALPQASRNFLAFADTVPGMIFEQGADGSTRLRSGAQSANGTNVFIDGVGQKNYVLPGGVSGQDSSSGNPFPQLAIGEYKVITSNYKAEYDQVSSAAVTALTKSGTNEFQGQFFRDYTTTDWREATYAEDQNGGTKVPSSEEQFGASFGGPIIKDKLFFFATYEAKRIERPRTVRVGDNAFNQADLTPELAQYLGPASAPFEQDNWFGKLTFQANDNNLFELSAKIRDETEVTNVGDGPNVPSYGSDKSNDSKRFDLRWQFSNENWLNDLHLTREDDSWSPRPVTFGPGYQITNNLINQADGTAILNIGGGPDFQDKGQKGNGLQNDLTFYGLEGHTIKAGVKYKDVEVSSLQRNPASPQYRVDYYENRDAGRDTLDSFIPYRVQFRSALPGMQAGAVTSKNKQYGIYLQDDWQVTDRFELNLGVRYDYEESPAYQDFVTPPGIAAAMRSWPNVQNTDYDVNDYISTGSNRKADDNNWAPRLGFSYDLTGDQRHVIFGGAGRSFDRNLFDYLALEQLTTSFARYTYNFNTEAHPCAVGTGTCLAWDPAYLDQATLDGLAAANPNLGSEVQLINNNLKTPYSDQFSIGMRNIVELAGVEWNTSAAIAHIRSYDGLLFTLGNRYPDGSFHGCDTGAQWGCAAFDEPIPGYGNLILIDNGIDTKLNQLLLSADKPYSDESPWGVTLAYTFSDAKENRLSSANTGERYLFDLPNLDGQPFLRSVGVPRHRLVATGTVGFAGFIVSSKLTLATPEPLSAVDCRAGDGNCRFASYTPDTTIGYKTFDLAIEKTFDTGSDIKFRVRGDIFNVFNWKNFTDYNTDYNSALLGQRNGVNTEWPPRLFKLSLGLDW</sequence>
<dbReference type="InterPro" id="IPR057601">
    <property type="entry name" value="Oar-like_b-barrel"/>
</dbReference>
<keyword evidence="6" id="KW-0998">Cell outer membrane</keyword>
<dbReference type="RefSeq" id="WP_129470032.1">
    <property type="nucleotide sequence ID" value="NZ_SAWZ01000002.1"/>
</dbReference>
<evidence type="ECO:0000256" key="3">
    <source>
        <dbReference type="ARBA" id="ARBA00022452"/>
    </source>
</evidence>
<dbReference type="EMBL" id="SAWZ01000002">
    <property type="protein sequence ID" value="RXR07217.1"/>
    <property type="molecule type" value="Genomic_DNA"/>
</dbReference>
<dbReference type="Pfam" id="PF25183">
    <property type="entry name" value="OMP_b-brl_4"/>
    <property type="match status" value="2"/>
</dbReference>
<dbReference type="OrthoDB" id="9768147at2"/>
<keyword evidence="5" id="KW-0472">Membrane</keyword>
<dbReference type="SUPFAM" id="SSF49452">
    <property type="entry name" value="Starch-binding domain-like"/>
    <property type="match status" value="1"/>
</dbReference>
<comment type="caution">
    <text evidence="9">The sequence shown here is derived from an EMBL/GenBank/DDBJ whole genome shotgun (WGS) entry which is preliminary data.</text>
</comment>
<dbReference type="InterPro" id="IPR013784">
    <property type="entry name" value="Carb-bd-like_fold"/>
</dbReference>
<dbReference type="PANTHER" id="PTHR30069">
    <property type="entry name" value="TONB-DEPENDENT OUTER MEMBRANE RECEPTOR"/>
    <property type="match status" value="1"/>
</dbReference>
<keyword evidence="10" id="KW-1185">Reference proteome</keyword>
<name>A0A4Q1JZS2_9GAMM</name>
<evidence type="ECO:0000256" key="6">
    <source>
        <dbReference type="ARBA" id="ARBA00023237"/>
    </source>
</evidence>
<dbReference type="Gene3D" id="2.60.40.1120">
    <property type="entry name" value="Carboxypeptidase-like, regulatory domain"/>
    <property type="match status" value="1"/>
</dbReference>
<dbReference type="InterPro" id="IPR039426">
    <property type="entry name" value="TonB-dep_rcpt-like"/>
</dbReference>
<keyword evidence="7" id="KW-0732">Signal</keyword>
<feature type="chain" id="PRO_5020287619" evidence="7">
    <location>
        <begin position="35"/>
        <end position="1003"/>
    </location>
</feature>
<dbReference type="GO" id="GO:0030246">
    <property type="term" value="F:carbohydrate binding"/>
    <property type="evidence" value="ECO:0007669"/>
    <property type="project" value="InterPro"/>
</dbReference>
<keyword evidence="4" id="KW-0812">Transmembrane</keyword>
<dbReference type="PANTHER" id="PTHR30069:SF46">
    <property type="entry name" value="OAR PROTEIN"/>
    <property type="match status" value="1"/>
</dbReference>
<accession>A0A4Q1JZS2</accession>
<dbReference type="GO" id="GO:0009279">
    <property type="term" value="C:cell outer membrane"/>
    <property type="evidence" value="ECO:0007669"/>
    <property type="project" value="UniProtKB-SubCell"/>
</dbReference>
<protein>
    <submittedName>
        <fullName evidence="9">TonB-dependent receptor</fullName>
    </submittedName>
</protein>
<dbReference type="AlphaFoldDB" id="A0A4Q1JZS2"/>
<feature type="domain" description="TonB-dependent transporter Oar-like beta-barrel" evidence="8">
    <location>
        <begin position="347"/>
        <end position="861"/>
    </location>
</feature>
<dbReference type="GO" id="GO:0015344">
    <property type="term" value="F:siderophore uptake transmembrane transporter activity"/>
    <property type="evidence" value="ECO:0007669"/>
    <property type="project" value="TreeGrafter"/>
</dbReference>
<evidence type="ECO:0000256" key="1">
    <source>
        <dbReference type="ARBA" id="ARBA00004571"/>
    </source>
</evidence>
<proteinExistence type="predicted"/>
<dbReference type="Pfam" id="PF13620">
    <property type="entry name" value="CarboxypepD_reg"/>
    <property type="match status" value="1"/>
</dbReference>
<reference evidence="9 10" key="1">
    <citation type="submission" date="2019-01" db="EMBL/GenBank/DDBJ databases">
        <title>Pseudoxanthomonas composti sp. nov., isolated from compost.</title>
        <authorList>
            <person name="Yang G."/>
        </authorList>
    </citation>
    <scope>NUCLEOTIDE SEQUENCE [LARGE SCALE GENOMIC DNA]</scope>
    <source>
        <strain evidence="9 10">GSS15</strain>
    </source>
</reference>
<evidence type="ECO:0000259" key="8">
    <source>
        <dbReference type="Pfam" id="PF25183"/>
    </source>
</evidence>
<gene>
    <name evidence="9" type="ORF">EPA99_04670</name>
</gene>
<comment type="subcellular location">
    <subcellularLocation>
        <location evidence="1">Cell outer membrane</location>
        <topology evidence="1">Multi-pass membrane protein</topology>
    </subcellularLocation>
</comment>
<dbReference type="Gene3D" id="2.40.170.20">
    <property type="entry name" value="TonB-dependent receptor, beta-barrel domain"/>
    <property type="match status" value="1"/>
</dbReference>
<evidence type="ECO:0000256" key="2">
    <source>
        <dbReference type="ARBA" id="ARBA00022448"/>
    </source>
</evidence>
<keyword evidence="3" id="KW-1134">Transmembrane beta strand</keyword>
<dbReference type="Proteomes" id="UP000289784">
    <property type="component" value="Unassembled WGS sequence"/>
</dbReference>
<feature type="domain" description="TonB-dependent transporter Oar-like beta-barrel" evidence="8">
    <location>
        <begin position="259"/>
        <end position="330"/>
    </location>
</feature>
<feature type="signal peptide" evidence="7">
    <location>
        <begin position="1"/>
        <end position="34"/>
    </location>
</feature>
<evidence type="ECO:0000313" key="10">
    <source>
        <dbReference type="Proteomes" id="UP000289784"/>
    </source>
</evidence>
<evidence type="ECO:0000256" key="7">
    <source>
        <dbReference type="SAM" id="SignalP"/>
    </source>
</evidence>
<evidence type="ECO:0000256" key="4">
    <source>
        <dbReference type="ARBA" id="ARBA00022692"/>
    </source>
</evidence>
<organism evidence="9 10">
    <name type="scientific">Pseudoxanthomonas composti</name>
    <dbReference type="NCBI Taxonomy" id="2137479"/>
    <lineage>
        <taxon>Bacteria</taxon>
        <taxon>Pseudomonadati</taxon>
        <taxon>Pseudomonadota</taxon>
        <taxon>Gammaproteobacteria</taxon>
        <taxon>Lysobacterales</taxon>
        <taxon>Lysobacteraceae</taxon>
        <taxon>Pseudoxanthomonas</taxon>
    </lineage>
</organism>
<keyword evidence="9" id="KW-0675">Receptor</keyword>
<evidence type="ECO:0000256" key="5">
    <source>
        <dbReference type="ARBA" id="ARBA00023136"/>
    </source>
</evidence>
<evidence type="ECO:0000313" key="9">
    <source>
        <dbReference type="EMBL" id="RXR07217.1"/>
    </source>
</evidence>
<dbReference type="GO" id="GO:0044718">
    <property type="term" value="P:siderophore transmembrane transport"/>
    <property type="evidence" value="ECO:0007669"/>
    <property type="project" value="TreeGrafter"/>
</dbReference>
<dbReference type="SUPFAM" id="SSF56935">
    <property type="entry name" value="Porins"/>
    <property type="match status" value="1"/>
</dbReference>